<gene>
    <name evidence="1" type="ORF">K432DRAFT_379839</name>
</gene>
<accession>A0A8E2EFX5</accession>
<organism evidence="1 2">
    <name type="scientific">Lepidopterella palustris CBS 459.81</name>
    <dbReference type="NCBI Taxonomy" id="1314670"/>
    <lineage>
        <taxon>Eukaryota</taxon>
        <taxon>Fungi</taxon>
        <taxon>Dikarya</taxon>
        <taxon>Ascomycota</taxon>
        <taxon>Pezizomycotina</taxon>
        <taxon>Dothideomycetes</taxon>
        <taxon>Pleosporomycetidae</taxon>
        <taxon>Mytilinidiales</taxon>
        <taxon>Argynnaceae</taxon>
        <taxon>Lepidopterella</taxon>
    </lineage>
</organism>
<name>A0A8E2EFX5_9PEZI</name>
<keyword evidence="2" id="KW-1185">Reference proteome</keyword>
<dbReference type="AlphaFoldDB" id="A0A8E2EFX5"/>
<dbReference type="Proteomes" id="UP000250266">
    <property type="component" value="Unassembled WGS sequence"/>
</dbReference>
<reference evidence="1 2" key="1">
    <citation type="journal article" date="2016" name="Nat. Commun.">
        <title>Ectomycorrhizal ecology is imprinted in the genome of the dominant symbiotic fungus Cenococcum geophilum.</title>
        <authorList>
            <consortium name="DOE Joint Genome Institute"/>
            <person name="Peter M."/>
            <person name="Kohler A."/>
            <person name="Ohm R.A."/>
            <person name="Kuo A."/>
            <person name="Krutzmann J."/>
            <person name="Morin E."/>
            <person name="Arend M."/>
            <person name="Barry K.W."/>
            <person name="Binder M."/>
            <person name="Choi C."/>
            <person name="Clum A."/>
            <person name="Copeland A."/>
            <person name="Grisel N."/>
            <person name="Haridas S."/>
            <person name="Kipfer T."/>
            <person name="LaButti K."/>
            <person name="Lindquist E."/>
            <person name="Lipzen A."/>
            <person name="Maire R."/>
            <person name="Meier B."/>
            <person name="Mihaltcheva S."/>
            <person name="Molinier V."/>
            <person name="Murat C."/>
            <person name="Poggeler S."/>
            <person name="Quandt C.A."/>
            <person name="Sperisen C."/>
            <person name="Tritt A."/>
            <person name="Tisserant E."/>
            <person name="Crous P.W."/>
            <person name="Henrissat B."/>
            <person name="Nehls U."/>
            <person name="Egli S."/>
            <person name="Spatafora J.W."/>
            <person name="Grigoriev I.V."/>
            <person name="Martin F.M."/>
        </authorList>
    </citation>
    <scope>NUCLEOTIDE SEQUENCE [LARGE SCALE GENOMIC DNA]</scope>
    <source>
        <strain evidence="1 2">CBS 459.81</strain>
    </source>
</reference>
<proteinExistence type="predicted"/>
<dbReference type="EMBL" id="KV744870">
    <property type="protein sequence ID" value="OCK83070.1"/>
    <property type="molecule type" value="Genomic_DNA"/>
</dbReference>
<evidence type="ECO:0000313" key="1">
    <source>
        <dbReference type="EMBL" id="OCK83070.1"/>
    </source>
</evidence>
<sequence length="56" mass="6378">MVGWTNGHAAVHPIEEEAAPLGKPRKWKPVSRQDIHGRALWERTPSQAQLHRVAYI</sequence>
<evidence type="ECO:0000313" key="2">
    <source>
        <dbReference type="Proteomes" id="UP000250266"/>
    </source>
</evidence>
<protein>
    <submittedName>
        <fullName evidence="1">Uncharacterized protein</fullName>
    </submittedName>
</protein>